<dbReference type="PROSITE" id="PS50995">
    <property type="entry name" value="HTH_MARR_2"/>
    <property type="match status" value="1"/>
</dbReference>
<dbReference type="Gene3D" id="1.10.10.10">
    <property type="entry name" value="Winged helix-like DNA-binding domain superfamily/Winged helix DNA-binding domain"/>
    <property type="match status" value="1"/>
</dbReference>
<evidence type="ECO:0000313" key="7">
    <source>
        <dbReference type="EMBL" id="MBC2115765.1"/>
    </source>
</evidence>
<evidence type="ECO:0000259" key="4">
    <source>
        <dbReference type="PROSITE" id="PS50995"/>
    </source>
</evidence>
<evidence type="ECO:0000313" key="6">
    <source>
        <dbReference type="EMBL" id="MBC1491483.1"/>
    </source>
</evidence>
<dbReference type="Proteomes" id="UP000543005">
    <property type="component" value="Unassembled WGS sequence"/>
</dbReference>
<dbReference type="PRINTS" id="PR00598">
    <property type="entry name" value="HTHMARR"/>
</dbReference>
<evidence type="ECO:0000313" key="16">
    <source>
        <dbReference type="Proteomes" id="UP000543005"/>
    </source>
</evidence>
<dbReference type="Proteomes" id="UP000029844">
    <property type="component" value="Unassembled WGS sequence"/>
</dbReference>
<gene>
    <name evidence="5" type="ORF">EP57_07755</name>
    <name evidence="7" type="ORF">HCB06_03965</name>
    <name evidence="9" type="ORF">HCB25_07400</name>
    <name evidence="8" type="ORF">HCB26_06600</name>
    <name evidence="10" type="ORF">HCB69_10065</name>
    <name evidence="11" type="ORF">HCC36_13500</name>
    <name evidence="6" type="ORF">HCI99_06560</name>
</gene>
<dbReference type="Proteomes" id="UP000533953">
    <property type="component" value="Unassembled WGS sequence"/>
</dbReference>
<dbReference type="SMART" id="SM00347">
    <property type="entry name" value="HTH_MARR"/>
    <property type="match status" value="1"/>
</dbReference>
<feature type="domain" description="HTH marR-type" evidence="4">
    <location>
        <begin position="1"/>
        <end position="143"/>
    </location>
</feature>
<dbReference type="GO" id="GO:0003677">
    <property type="term" value="F:DNA binding"/>
    <property type="evidence" value="ECO:0007669"/>
    <property type="project" value="UniProtKB-KW"/>
</dbReference>
<dbReference type="OrthoDB" id="2361486at2"/>
<evidence type="ECO:0000313" key="5">
    <source>
        <dbReference type="EMBL" id="KGL41727.1"/>
    </source>
</evidence>
<protein>
    <submittedName>
        <fullName evidence="5">MarR family transcriptional regulator</fullName>
    </submittedName>
</protein>
<keyword evidence="2" id="KW-0238">DNA-binding</keyword>
<dbReference type="RefSeq" id="WP_036085587.1">
    <property type="nucleotide sequence ID" value="NZ_CBCSHQ010000005.1"/>
</dbReference>
<evidence type="ECO:0000313" key="11">
    <source>
        <dbReference type="EMBL" id="MBC2294250.1"/>
    </source>
</evidence>
<dbReference type="STRING" id="1552123.EP57_07755"/>
<dbReference type="EMBL" id="JNFA01000019">
    <property type="protein sequence ID" value="KGL41727.1"/>
    <property type="molecule type" value="Genomic_DNA"/>
</dbReference>
<dbReference type="Proteomes" id="UP000529446">
    <property type="component" value="Unassembled WGS sequence"/>
</dbReference>
<dbReference type="eggNOG" id="COG1846">
    <property type="taxonomic scope" value="Bacteria"/>
</dbReference>
<evidence type="ECO:0000313" key="9">
    <source>
        <dbReference type="EMBL" id="MBC2243892.1"/>
    </source>
</evidence>
<evidence type="ECO:0000313" key="13">
    <source>
        <dbReference type="Proteomes" id="UP000519573"/>
    </source>
</evidence>
<dbReference type="EMBL" id="JAARZT010000028">
    <property type="protein sequence ID" value="MBC2294250.1"/>
    <property type="molecule type" value="Genomic_DNA"/>
</dbReference>
<dbReference type="InterPro" id="IPR000835">
    <property type="entry name" value="HTH_MarR-typ"/>
</dbReference>
<organism evidence="5 12">
    <name type="scientific">Listeria booriae</name>
    <dbReference type="NCBI Taxonomy" id="1552123"/>
    <lineage>
        <taxon>Bacteria</taxon>
        <taxon>Bacillati</taxon>
        <taxon>Bacillota</taxon>
        <taxon>Bacilli</taxon>
        <taxon>Bacillales</taxon>
        <taxon>Listeriaceae</taxon>
        <taxon>Listeria</taxon>
    </lineage>
</organism>
<dbReference type="EMBL" id="JAARXI010000002">
    <property type="protein sequence ID" value="MBC2115765.1"/>
    <property type="molecule type" value="Genomic_DNA"/>
</dbReference>
<dbReference type="PANTHER" id="PTHR42756">
    <property type="entry name" value="TRANSCRIPTIONAL REGULATOR, MARR"/>
    <property type="match status" value="1"/>
</dbReference>
<sequence>MESKKVKQLIKSYEETYIFATRQLHDAIAEQILGKQGISFEQFLVLRYLAEHGACSPNHLATVLSVHKSAISSKINRLLEKNLIHREKNHKDQRVFVLTVTENGEKVYQACEQKLENLVSNWLEILGEEDSEQFLTLYKKISESVIQKTKGE</sequence>
<proteinExistence type="predicted"/>
<evidence type="ECO:0000313" key="15">
    <source>
        <dbReference type="Proteomes" id="UP000533953"/>
    </source>
</evidence>
<dbReference type="GO" id="GO:0003700">
    <property type="term" value="F:DNA-binding transcription factor activity"/>
    <property type="evidence" value="ECO:0007669"/>
    <property type="project" value="InterPro"/>
</dbReference>
<evidence type="ECO:0000313" key="14">
    <source>
        <dbReference type="Proteomes" id="UP000529446"/>
    </source>
</evidence>
<dbReference type="Pfam" id="PF01047">
    <property type="entry name" value="MarR"/>
    <property type="match status" value="1"/>
</dbReference>
<reference evidence="13 14" key="2">
    <citation type="submission" date="2020-03" db="EMBL/GenBank/DDBJ databases">
        <title>Soil Listeria distribution.</title>
        <authorList>
            <person name="Liao J."/>
            <person name="Wiedmann M."/>
        </authorList>
    </citation>
    <scope>NUCLEOTIDE SEQUENCE [LARGE SCALE GENOMIC DNA]</scope>
    <source>
        <strain evidence="11 16">FSL L7-0051</strain>
        <strain evidence="10 18">FSL L7-0054</strain>
        <strain evidence="9 17">FSL L7-0153</strain>
        <strain evidence="8 13">FSL L7-0245</strain>
        <strain evidence="7 14">FSL L7-0360</strain>
        <strain evidence="6 15">FSL L7-1547</strain>
    </source>
</reference>
<dbReference type="PANTHER" id="PTHR42756:SF1">
    <property type="entry name" value="TRANSCRIPTIONAL REPRESSOR OF EMRAB OPERON"/>
    <property type="match status" value="1"/>
</dbReference>
<keyword evidence="1" id="KW-0805">Transcription regulation</keyword>
<dbReference type="Proteomes" id="UP000550367">
    <property type="component" value="Unassembled WGS sequence"/>
</dbReference>
<dbReference type="AlphaFoldDB" id="A0A099W9P0"/>
<evidence type="ECO:0000256" key="3">
    <source>
        <dbReference type="ARBA" id="ARBA00023163"/>
    </source>
</evidence>
<evidence type="ECO:0000313" key="17">
    <source>
        <dbReference type="Proteomes" id="UP000550367"/>
    </source>
</evidence>
<evidence type="ECO:0000313" key="8">
    <source>
        <dbReference type="EMBL" id="MBC2166234.1"/>
    </source>
</evidence>
<keyword evidence="3" id="KW-0804">Transcription</keyword>
<dbReference type="Proteomes" id="UP000519573">
    <property type="component" value="Unassembled WGS sequence"/>
</dbReference>
<accession>A0A099W9P0</accession>
<dbReference type="Proteomes" id="UP000585696">
    <property type="component" value="Unassembled WGS sequence"/>
</dbReference>
<dbReference type="InterPro" id="IPR036390">
    <property type="entry name" value="WH_DNA-bd_sf"/>
</dbReference>
<evidence type="ECO:0000256" key="2">
    <source>
        <dbReference type="ARBA" id="ARBA00023125"/>
    </source>
</evidence>
<keyword evidence="12" id="KW-1185">Reference proteome</keyword>
<evidence type="ECO:0000313" key="12">
    <source>
        <dbReference type="Proteomes" id="UP000029844"/>
    </source>
</evidence>
<dbReference type="EMBL" id="JAARZS010000024">
    <property type="protein sequence ID" value="MBC2284725.1"/>
    <property type="molecule type" value="Genomic_DNA"/>
</dbReference>
<dbReference type="InterPro" id="IPR036388">
    <property type="entry name" value="WH-like_DNA-bd_sf"/>
</dbReference>
<dbReference type="GeneID" id="58717272"/>
<dbReference type="EMBL" id="JAARYY010000003">
    <property type="protein sequence ID" value="MBC2243892.1"/>
    <property type="molecule type" value="Genomic_DNA"/>
</dbReference>
<comment type="caution">
    <text evidence="5">The sequence shown here is derived from an EMBL/GenBank/DDBJ whole genome shotgun (WGS) entry which is preliminary data.</text>
</comment>
<evidence type="ECO:0000313" key="18">
    <source>
        <dbReference type="Proteomes" id="UP000585696"/>
    </source>
</evidence>
<evidence type="ECO:0000313" key="10">
    <source>
        <dbReference type="EMBL" id="MBC2284725.1"/>
    </source>
</evidence>
<evidence type="ECO:0000256" key="1">
    <source>
        <dbReference type="ARBA" id="ARBA00023015"/>
    </source>
</evidence>
<dbReference type="EMBL" id="JAARYH010000002">
    <property type="protein sequence ID" value="MBC2166234.1"/>
    <property type="molecule type" value="Genomic_DNA"/>
</dbReference>
<name>A0A099W9P0_9LIST</name>
<dbReference type="EMBL" id="JAASTX010000006">
    <property type="protein sequence ID" value="MBC1491483.1"/>
    <property type="molecule type" value="Genomic_DNA"/>
</dbReference>
<dbReference type="SUPFAM" id="SSF46785">
    <property type="entry name" value="Winged helix' DNA-binding domain"/>
    <property type="match status" value="1"/>
</dbReference>
<reference evidence="5 12" key="1">
    <citation type="submission" date="2014-05" db="EMBL/GenBank/DDBJ databases">
        <title>Novel Listeriaceae from food processing environments.</title>
        <authorList>
            <person name="den Bakker H.C."/>
        </authorList>
    </citation>
    <scope>NUCLEOTIDE SEQUENCE [LARGE SCALE GENOMIC DNA]</scope>
    <source>
        <strain evidence="5 12">FSL A5-0281</strain>
    </source>
</reference>